<evidence type="ECO:0000256" key="4">
    <source>
        <dbReference type="ARBA" id="ARBA00023136"/>
    </source>
</evidence>
<feature type="transmembrane region" description="Helical" evidence="6">
    <location>
        <begin position="81"/>
        <end position="100"/>
    </location>
</feature>
<comment type="subcellular location">
    <subcellularLocation>
        <location evidence="1">Membrane</location>
        <topology evidence="1">Multi-pass membrane protein</topology>
    </subcellularLocation>
</comment>
<comment type="caution">
    <text evidence="8">The sequence shown here is derived from an EMBL/GenBank/DDBJ whole genome shotgun (WGS) entry which is preliminary data.</text>
</comment>
<name>A0AAD7XM47_9STRA</name>
<dbReference type="AlphaFoldDB" id="A0AAD7XM47"/>
<gene>
    <name evidence="8" type="ORF">CTAYLR_003569</name>
</gene>
<sequence length="802" mass="90798">MLTASSHKNSFEAFVVAPQIVNKKRHSNAETWTRARRAIKLRQSVKMLESKMPTAIQRSVGFPAQSGVCVKVFSPNSQRRFVWDMYMLFCTMFVMVATPFELAFVGDSGRCFGPVTGMFVANTFINVSFSIDMLLQLNTSFFDPMRGEWVMDHWQIILRYLKTWFLVDVMSVMPVECLGGQSATLRYAKLVRSTRFFKLLKVAKSPRILQAASRHLDISSKLQTISKYLAALLFTVHWSACMLRVLTWVACEGDNGKYSNQGRVDDNDDGSNPFRGCPNTVLTTSYNWGDGIWAVYATAALWANMALNGEATAKLHSEAVLGIAIMLIGFLILGFLLGELTNTLSNLDPVGNKFKMVKDNLTEFMSRYEFSKELKLKLREYISLSEHVFRGAHYRELLSSLSPQFRLICATQVYGYSVVCVPFMRYAVQAAHAVRVGSIVYVKPRLSPEQPPKPRPRDGQVSVADHKFSRPAASRRAEIVEVTDYLVYTVVYSDTGEYEHEVHHTDLDIELSFTDARVQNQIFRISYERDSIVAQMAQHFHSQLSMPRDHVIKRNISLNDAMYLIDSGSVVIVGGSSVKRYRSQLKGRDQFFGDDVTMLFVGDRKKRLVHYSVKTLRVTHFKVISGDDLIRIIGDSPCYPHHKAHIRRYGIWLLVKSAMIQRFRDNQDVARAEIGASLSSSFTHHPRRMLKHQHSAPARSALGGSLRPLIIQHSRSVLNAAEDDDRENYGTRELALRSPPPPDELYAFLAKWFVSRVTASADEKIDDQVILGCCQQLYTAIKDATAPLRSHRTTRQCSMASS</sequence>
<keyword evidence="4 6" id="KW-0472">Membrane</keyword>
<dbReference type="SUPFAM" id="SSF81324">
    <property type="entry name" value="Voltage-gated potassium channels"/>
    <property type="match status" value="1"/>
</dbReference>
<feature type="transmembrane region" description="Helical" evidence="6">
    <location>
        <begin position="291"/>
        <end position="307"/>
    </location>
</feature>
<dbReference type="InterPro" id="IPR050818">
    <property type="entry name" value="KCNH_animal-type"/>
</dbReference>
<dbReference type="InterPro" id="IPR018490">
    <property type="entry name" value="cNMP-bd_dom_sf"/>
</dbReference>
<dbReference type="GO" id="GO:0005249">
    <property type="term" value="F:voltage-gated potassium channel activity"/>
    <property type="evidence" value="ECO:0007669"/>
    <property type="project" value="TreeGrafter"/>
</dbReference>
<protein>
    <recommendedName>
        <fullName evidence="7">Ion transport domain-containing protein</fullName>
    </recommendedName>
</protein>
<evidence type="ECO:0000259" key="7">
    <source>
        <dbReference type="Pfam" id="PF00520"/>
    </source>
</evidence>
<keyword evidence="9" id="KW-1185">Reference proteome</keyword>
<dbReference type="InterPro" id="IPR005821">
    <property type="entry name" value="Ion_trans_dom"/>
</dbReference>
<dbReference type="Proteomes" id="UP001230188">
    <property type="component" value="Unassembled WGS sequence"/>
</dbReference>
<reference evidence="8" key="1">
    <citation type="submission" date="2023-01" db="EMBL/GenBank/DDBJ databases">
        <title>Metagenome sequencing of chrysophaentin producing Chrysophaeum taylorii.</title>
        <authorList>
            <person name="Davison J."/>
            <person name="Bewley C."/>
        </authorList>
    </citation>
    <scope>NUCLEOTIDE SEQUENCE</scope>
    <source>
        <strain evidence="8">NIES-1699</strain>
    </source>
</reference>
<accession>A0AAD7XM47</accession>
<dbReference type="Gene3D" id="2.60.120.10">
    <property type="entry name" value="Jelly Rolls"/>
    <property type="match status" value="1"/>
</dbReference>
<keyword evidence="3 6" id="KW-1133">Transmembrane helix</keyword>
<dbReference type="GO" id="GO:0005886">
    <property type="term" value="C:plasma membrane"/>
    <property type="evidence" value="ECO:0007669"/>
    <property type="project" value="TreeGrafter"/>
</dbReference>
<evidence type="ECO:0000313" key="9">
    <source>
        <dbReference type="Proteomes" id="UP001230188"/>
    </source>
</evidence>
<evidence type="ECO:0000256" key="1">
    <source>
        <dbReference type="ARBA" id="ARBA00004141"/>
    </source>
</evidence>
<evidence type="ECO:0000256" key="3">
    <source>
        <dbReference type="ARBA" id="ARBA00022989"/>
    </source>
</evidence>
<proteinExistence type="predicted"/>
<dbReference type="EMBL" id="JAQMWT010000081">
    <property type="protein sequence ID" value="KAJ8611146.1"/>
    <property type="molecule type" value="Genomic_DNA"/>
</dbReference>
<dbReference type="InterPro" id="IPR014710">
    <property type="entry name" value="RmlC-like_jellyroll"/>
</dbReference>
<dbReference type="SUPFAM" id="SSF51206">
    <property type="entry name" value="cAMP-binding domain-like"/>
    <property type="match status" value="1"/>
</dbReference>
<evidence type="ECO:0000256" key="2">
    <source>
        <dbReference type="ARBA" id="ARBA00022692"/>
    </source>
</evidence>
<dbReference type="GO" id="GO:0042391">
    <property type="term" value="P:regulation of membrane potential"/>
    <property type="evidence" value="ECO:0007669"/>
    <property type="project" value="TreeGrafter"/>
</dbReference>
<evidence type="ECO:0000313" key="8">
    <source>
        <dbReference type="EMBL" id="KAJ8611146.1"/>
    </source>
</evidence>
<feature type="domain" description="Ion transport" evidence="7">
    <location>
        <begin position="81"/>
        <end position="346"/>
    </location>
</feature>
<dbReference type="PANTHER" id="PTHR10217">
    <property type="entry name" value="VOLTAGE AND LIGAND GATED POTASSIUM CHANNEL"/>
    <property type="match status" value="1"/>
</dbReference>
<feature type="transmembrane region" description="Helical" evidence="6">
    <location>
        <begin position="228"/>
        <end position="250"/>
    </location>
</feature>
<feature type="transmembrane region" description="Helical" evidence="6">
    <location>
        <begin position="319"/>
        <end position="338"/>
    </location>
</feature>
<evidence type="ECO:0000256" key="5">
    <source>
        <dbReference type="SAM" id="MobiDB-lite"/>
    </source>
</evidence>
<keyword evidence="2 6" id="KW-0812">Transmembrane</keyword>
<feature type="region of interest" description="Disordered" evidence="5">
    <location>
        <begin position="447"/>
        <end position="469"/>
    </location>
</feature>
<dbReference type="PANTHER" id="PTHR10217:SF435">
    <property type="entry name" value="POTASSIUM VOLTAGE-GATED CHANNEL PROTEIN EAG"/>
    <property type="match status" value="1"/>
</dbReference>
<dbReference type="Pfam" id="PF00520">
    <property type="entry name" value="Ion_trans"/>
    <property type="match status" value="1"/>
</dbReference>
<feature type="transmembrane region" description="Helical" evidence="6">
    <location>
        <begin position="112"/>
        <end position="135"/>
    </location>
</feature>
<organism evidence="8 9">
    <name type="scientific">Chrysophaeum taylorii</name>
    <dbReference type="NCBI Taxonomy" id="2483200"/>
    <lineage>
        <taxon>Eukaryota</taxon>
        <taxon>Sar</taxon>
        <taxon>Stramenopiles</taxon>
        <taxon>Ochrophyta</taxon>
        <taxon>Pelagophyceae</taxon>
        <taxon>Pelagomonadales</taxon>
        <taxon>Pelagomonadaceae</taxon>
        <taxon>Chrysophaeum</taxon>
    </lineage>
</organism>
<evidence type="ECO:0000256" key="6">
    <source>
        <dbReference type="SAM" id="Phobius"/>
    </source>
</evidence>
<dbReference type="Gene3D" id="1.10.287.70">
    <property type="match status" value="1"/>
</dbReference>